<dbReference type="GO" id="GO:0016567">
    <property type="term" value="P:protein ubiquitination"/>
    <property type="evidence" value="ECO:0007669"/>
    <property type="project" value="TreeGrafter"/>
</dbReference>
<feature type="compositionally biased region" description="Polar residues" evidence="14">
    <location>
        <begin position="1071"/>
        <end position="1082"/>
    </location>
</feature>
<dbReference type="Pfam" id="PF00076">
    <property type="entry name" value="RRM_1"/>
    <property type="match status" value="1"/>
</dbReference>
<feature type="compositionally biased region" description="Low complexity" evidence="14">
    <location>
        <begin position="589"/>
        <end position="601"/>
    </location>
</feature>
<dbReference type="HOGENOM" id="CLU_001793_0_0_1"/>
<evidence type="ECO:0000256" key="11">
    <source>
        <dbReference type="PROSITE-ProRule" id="PRU00175"/>
    </source>
</evidence>
<dbReference type="InterPro" id="IPR001841">
    <property type="entry name" value="Znf_RING"/>
</dbReference>
<dbReference type="GeneID" id="25410595"/>
<dbReference type="InterPro" id="IPR012677">
    <property type="entry name" value="Nucleotide-bd_a/b_plait_sf"/>
</dbReference>
<feature type="domain" description="RRM" evidence="16">
    <location>
        <begin position="123"/>
        <end position="208"/>
    </location>
</feature>
<dbReference type="PANTHER" id="PTHR12603">
    <property type="entry name" value="CCR4-NOT TRANSCRIPTION COMPLEX RELATED"/>
    <property type="match status" value="1"/>
</dbReference>
<feature type="domain" description="RING-type" evidence="15">
    <location>
        <begin position="18"/>
        <end position="61"/>
    </location>
</feature>
<feature type="compositionally biased region" description="Polar residues" evidence="14">
    <location>
        <begin position="301"/>
        <end position="321"/>
    </location>
</feature>
<dbReference type="CDD" id="cd16618">
    <property type="entry name" value="mRING-HC-C4C4_CNOT4"/>
    <property type="match status" value="1"/>
</dbReference>
<evidence type="ECO:0000256" key="12">
    <source>
        <dbReference type="PROSITE-ProRule" id="PRU00176"/>
    </source>
</evidence>
<dbReference type="InterPro" id="IPR035979">
    <property type="entry name" value="RBD_domain_sf"/>
</dbReference>
<dbReference type="CDD" id="cd12438">
    <property type="entry name" value="RRM_CNOT4"/>
    <property type="match status" value="1"/>
</dbReference>
<feature type="region of interest" description="Disordered" evidence="14">
    <location>
        <begin position="589"/>
        <end position="609"/>
    </location>
</feature>
<dbReference type="GO" id="GO:0010557">
    <property type="term" value="P:positive regulation of macromolecule biosynthetic process"/>
    <property type="evidence" value="ECO:0007669"/>
    <property type="project" value="UniProtKB-ARBA"/>
</dbReference>
<dbReference type="GO" id="GO:0030015">
    <property type="term" value="C:CCR4-NOT core complex"/>
    <property type="evidence" value="ECO:0007669"/>
    <property type="project" value="UniProtKB-ARBA"/>
</dbReference>
<feature type="compositionally biased region" description="Polar residues" evidence="14">
    <location>
        <begin position="1045"/>
        <end position="1055"/>
    </location>
</feature>
<protein>
    <recommendedName>
        <fullName evidence="19">RING-type domain-containing protein</fullName>
    </recommendedName>
</protein>
<dbReference type="FunFam" id="3.30.70.330:FF:000257">
    <property type="entry name" value="CCR4-NOT core complex subunit Not4"/>
    <property type="match status" value="1"/>
</dbReference>
<keyword evidence="5" id="KW-0862">Zinc</keyword>
<dbReference type="InterPro" id="IPR039780">
    <property type="entry name" value="Mot2"/>
</dbReference>
<dbReference type="EMBL" id="KL584709">
    <property type="protein sequence ID" value="KEQ73217.1"/>
    <property type="molecule type" value="Genomic_DNA"/>
</dbReference>
<dbReference type="GO" id="GO:0008270">
    <property type="term" value="F:zinc ion binding"/>
    <property type="evidence" value="ECO:0007669"/>
    <property type="project" value="UniProtKB-KW"/>
</dbReference>
<feature type="compositionally biased region" description="Low complexity" evidence="14">
    <location>
        <begin position="444"/>
        <end position="453"/>
    </location>
</feature>
<name>A0A074WU04_9PEZI</name>
<feature type="compositionally biased region" description="Polar residues" evidence="14">
    <location>
        <begin position="1089"/>
        <end position="1103"/>
    </location>
</feature>
<feature type="compositionally biased region" description="Low complexity" evidence="14">
    <location>
        <begin position="877"/>
        <end position="892"/>
    </location>
</feature>
<dbReference type="OrthoDB" id="1923159at2759"/>
<feature type="compositionally biased region" description="Low complexity" evidence="14">
    <location>
        <begin position="537"/>
        <end position="546"/>
    </location>
</feature>
<dbReference type="FunFam" id="3.30.40.10:FF:000006">
    <property type="entry name" value="CCR4-NOT transcription complex subunit 4"/>
    <property type="match status" value="1"/>
</dbReference>
<evidence type="ECO:0000256" key="13">
    <source>
        <dbReference type="SAM" id="Coils"/>
    </source>
</evidence>
<dbReference type="GO" id="GO:0005634">
    <property type="term" value="C:nucleus"/>
    <property type="evidence" value="ECO:0007669"/>
    <property type="project" value="UniProtKB-SubCell"/>
</dbReference>
<dbReference type="GO" id="GO:0051254">
    <property type="term" value="P:positive regulation of RNA metabolic process"/>
    <property type="evidence" value="ECO:0007669"/>
    <property type="project" value="UniProtKB-ARBA"/>
</dbReference>
<keyword evidence="18" id="KW-1185">Reference proteome</keyword>
<sequence>MSRTQQDQFIDDDEEETCPLCVEEFDLSDRGFRPCVCGYQICQFCYHNVRNNMNGLCPACRRPYDDANIEFRKPGPEEEALWRAKQAAKQKKQSAAAQKEAQKREADTLSRKHLAGLRVVQKNLVYVTGLSPRVQEDRLLETLRGDQYFGQYGKIVKIVVSKAKDNINPQSVGVYVTYARKQDAASCITAVDGSQNGDRVLRAQFGTTKYCSAYLRNEQCTNRNCMFLHEPGEENDSFTRQDLSSMNVISTQHPQAPSQATTQPPPQSQQPVAAAHTLSRQDSQYIPPSPSVEHDGPALPSTASWASRAPQMSRTASSRSVSLVMPKEPVKEKPKPEPQPQPEPEREPSPSPEPEEPATPSPPPAPVAPVKKKKPAVEDPFTHMFKAFQSHDFKFNLSDRALEDSSIDFDNFPSLFDPRGGAKRRAMRQREEEEDEERRRLEAEAQSQLAQQQTTVNSVEDENGPELGGSMQLGGEPEDVMGRGQSPQHAIEPPSRTNSVIDGGFLTNELTNQNNNTPNLSNLTAQQRQQLLLQQFKTPSTASSQPPFQPPTAAPAGHARNVSRYTFANDSNTASAAVKPVANAKLMNQQSSMMPSQSSFQQPPPGGFYSNVQGPPPGLKTTGTPPFSGGGMFGQGHGFATSGLGYGANLTGRNPNDEMMRDLLRSRNLGGGAQMSDAAKHISDISSLGGAAHLSSDLFDEPGRSTPPVPPGLEGLGQSLPSLDLDDEDDVPRRSTPSIPPGFTAPVIAPPKDDSATSLPTSRSSSRASLRRGNSQILPAVPVLSGTPSRAPTPLRHESRPFANIIDEFATPTKRGRSESHLANVEYAENNDTAPGAEVETPSKAELKAEKAEAKRAKRADKLAKKEAERLEKAEKAAAAAHAAAEAIAQKNAAEKLEKAAAPQAKVSETQPAPPGASKEEKTQAAFKTVDLVKDLTPAEAAAAAKSAAGETVSKKKHPGKIDITAAVLKGGEVPTSVTSTPVKAENIPRTWNTITTSRPQSPSIASDSARKVTAPRTLRLTTAVPPPAPVVAPAIRTLPATASRLPSRQPSIASIQPPGTPGSEHVSDDISVTSTSLSRANTPPPPTSSRVGSAYVRQNTKSQQKKLRQEKARQATEEILTKDVQTIVEPIQEAITSRKKKSKSAKPATPAAATPTAVTPVPSRPASPKMKAKPEEPPKVEKPATPVKVETPPPPPPAPVTPVKAPTPPPPAALTPASLIAELRSEHGSLAGAFDAFFRPFAQTVAHYKPTQQPTSADLTPENAIPPHQPELQKEDIDVLLSGNAWRPMTDEQQRLWERLVISPSGTIIRHMEPQLEERFLAMEAMNRQLPENLRFHPIQHSNTPTDVDFPAVDINVLRREFEGASNGNRHRSANAMEKAVEEGSKKGSFLVDTAGKYVNEFIMPPVPLSPPSEKTVKEEQQRDKNHIVSVEDLERRLTEARRFADDKEAGLRRLVKRNRKVIGLTH</sequence>
<keyword evidence="3" id="KW-0479">Metal-binding</keyword>
<dbReference type="PROSITE" id="PS50102">
    <property type="entry name" value="RRM"/>
    <property type="match status" value="1"/>
</dbReference>
<evidence type="ECO:0000256" key="14">
    <source>
        <dbReference type="SAM" id="MobiDB-lite"/>
    </source>
</evidence>
<dbReference type="Gene3D" id="3.30.40.10">
    <property type="entry name" value="Zinc/RING finger domain, C3HC4 (zinc finger)"/>
    <property type="match status" value="1"/>
</dbReference>
<keyword evidence="2" id="KW-0678">Repressor</keyword>
<feature type="compositionally biased region" description="Basic and acidic residues" evidence="14">
    <location>
        <begin position="1108"/>
        <end position="1122"/>
    </location>
</feature>
<dbReference type="Pfam" id="PF14570">
    <property type="entry name" value="zf-RING_4"/>
    <property type="match status" value="1"/>
</dbReference>
<feature type="compositionally biased region" description="Pro residues" evidence="14">
    <location>
        <begin position="349"/>
        <end position="367"/>
    </location>
</feature>
<evidence type="ECO:0000259" key="15">
    <source>
        <dbReference type="PROSITE" id="PS50089"/>
    </source>
</evidence>
<dbReference type="InterPro" id="IPR013083">
    <property type="entry name" value="Znf_RING/FYVE/PHD"/>
</dbReference>
<dbReference type="PANTHER" id="PTHR12603:SF0">
    <property type="entry name" value="CCR4-NOT TRANSCRIPTION COMPLEX SUBUNIT 4"/>
    <property type="match status" value="1"/>
</dbReference>
<dbReference type="GO" id="GO:0003723">
    <property type="term" value="F:RNA binding"/>
    <property type="evidence" value="ECO:0007669"/>
    <property type="project" value="UniProtKB-UniRule"/>
</dbReference>
<evidence type="ECO:0000256" key="7">
    <source>
        <dbReference type="ARBA" id="ARBA00023015"/>
    </source>
</evidence>
<feature type="compositionally biased region" description="Basic and acidic residues" evidence="14">
    <location>
        <begin position="1173"/>
        <end position="1183"/>
    </location>
</feature>
<dbReference type="InterPro" id="IPR003954">
    <property type="entry name" value="RRM_euk-type"/>
</dbReference>
<dbReference type="STRING" id="1043004.A0A074WU04"/>
<keyword evidence="4 11" id="KW-0863">Zinc-finger</keyword>
<evidence type="ECO:0000256" key="9">
    <source>
        <dbReference type="ARBA" id="ARBA00023163"/>
    </source>
</evidence>
<feature type="compositionally biased region" description="Pro residues" evidence="14">
    <location>
        <begin position="1192"/>
        <end position="1211"/>
    </location>
</feature>
<evidence type="ECO:0000313" key="17">
    <source>
        <dbReference type="EMBL" id="KEQ73217.1"/>
    </source>
</evidence>
<keyword evidence="10" id="KW-0539">Nucleus</keyword>
<feature type="region of interest" description="Disordered" evidence="14">
    <location>
        <begin position="250"/>
        <end position="375"/>
    </location>
</feature>
<feature type="compositionally biased region" description="Low complexity" evidence="14">
    <location>
        <begin position="1146"/>
        <end position="1170"/>
    </location>
</feature>
<dbReference type="Proteomes" id="UP000027730">
    <property type="component" value="Unassembled WGS sequence"/>
</dbReference>
<dbReference type="SMART" id="SM00360">
    <property type="entry name" value="RRM"/>
    <property type="match status" value="1"/>
</dbReference>
<proteinExistence type="predicted"/>
<dbReference type="GO" id="GO:0000956">
    <property type="term" value="P:nuclear-transcribed mRNA catabolic process"/>
    <property type="evidence" value="ECO:0007669"/>
    <property type="project" value="UniProtKB-ARBA"/>
</dbReference>
<keyword evidence="9" id="KW-0804">Transcription</keyword>
<dbReference type="Gene3D" id="3.30.70.330">
    <property type="match status" value="1"/>
</dbReference>
<feature type="compositionally biased region" description="Polar residues" evidence="14">
    <location>
        <begin position="990"/>
        <end position="1007"/>
    </location>
</feature>
<evidence type="ECO:0000256" key="1">
    <source>
        <dbReference type="ARBA" id="ARBA00004123"/>
    </source>
</evidence>
<keyword evidence="8 13" id="KW-0175">Coiled coil</keyword>
<keyword evidence="6 12" id="KW-0694">RNA-binding</keyword>
<evidence type="ECO:0000256" key="8">
    <source>
        <dbReference type="ARBA" id="ARBA00023054"/>
    </source>
</evidence>
<comment type="subcellular location">
    <subcellularLocation>
        <location evidence="1">Nucleus</location>
    </subcellularLocation>
</comment>
<reference evidence="17 18" key="1">
    <citation type="journal article" date="2014" name="BMC Genomics">
        <title>Genome sequencing of four Aureobasidium pullulans varieties: biotechnological potential, stress tolerance, and description of new species.</title>
        <authorList>
            <person name="Gostin Ar C."/>
            <person name="Ohm R.A."/>
            <person name="Kogej T."/>
            <person name="Sonjak S."/>
            <person name="Turk M."/>
            <person name="Zajc J."/>
            <person name="Zalar P."/>
            <person name="Grube M."/>
            <person name="Sun H."/>
            <person name="Han J."/>
            <person name="Sharma A."/>
            <person name="Chiniquy J."/>
            <person name="Ngan C.Y."/>
            <person name="Lipzen A."/>
            <person name="Barry K."/>
            <person name="Grigoriev I.V."/>
            <person name="Gunde-Cimerman N."/>
        </authorList>
    </citation>
    <scope>NUCLEOTIDE SEQUENCE [LARGE SCALE GENOMIC DNA]</scope>
    <source>
        <strain evidence="17 18">CBS 147.97</strain>
    </source>
</reference>
<evidence type="ECO:0000259" key="16">
    <source>
        <dbReference type="PROSITE" id="PS50102"/>
    </source>
</evidence>
<dbReference type="RefSeq" id="XP_013427579.1">
    <property type="nucleotide sequence ID" value="XM_013572125.1"/>
</dbReference>
<feature type="region of interest" description="Disordered" evidence="14">
    <location>
        <begin position="974"/>
        <end position="1211"/>
    </location>
</feature>
<feature type="region of interest" description="Disordered" evidence="14">
    <location>
        <begin position="1407"/>
        <end position="1428"/>
    </location>
</feature>
<dbReference type="SUPFAM" id="SSF57850">
    <property type="entry name" value="RING/U-box"/>
    <property type="match status" value="1"/>
</dbReference>
<dbReference type="SUPFAM" id="SSF54928">
    <property type="entry name" value="RNA-binding domain, RBD"/>
    <property type="match status" value="1"/>
</dbReference>
<feature type="coiled-coil region" evidence="13">
    <location>
        <begin position="85"/>
        <end position="112"/>
    </location>
</feature>
<feature type="region of interest" description="Disordered" evidence="14">
    <location>
        <begin position="693"/>
        <end position="925"/>
    </location>
</feature>
<dbReference type="InterPro" id="IPR000504">
    <property type="entry name" value="RRM_dom"/>
</dbReference>
<feature type="compositionally biased region" description="Low complexity" evidence="14">
    <location>
        <begin position="756"/>
        <end position="772"/>
    </location>
</feature>
<feature type="region of interest" description="Disordered" evidence="14">
    <location>
        <begin position="405"/>
        <end position="520"/>
    </location>
</feature>
<evidence type="ECO:0000256" key="4">
    <source>
        <dbReference type="ARBA" id="ARBA00022771"/>
    </source>
</evidence>
<dbReference type="PROSITE" id="PS50089">
    <property type="entry name" value="ZF_RING_2"/>
    <property type="match status" value="1"/>
</dbReference>
<evidence type="ECO:0000313" key="18">
    <source>
        <dbReference type="Proteomes" id="UP000027730"/>
    </source>
</evidence>
<feature type="region of interest" description="Disordered" evidence="14">
    <location>
        <begin position="537"/>
        <end position="557"/>
    </location>
</feature>
<dbReference type="SMART" id="SM00361">
    <property type="entry name" value="RRM_1"/>
    <property type="match status" value="1"/>
</dbReference>
<evidence type="ECO:0000256" key="3">
    <source>
        <dbReference type="ARBA" id="ARBA00022723"/>
    </source>
</evidence>
<feature type="compositionally biased region" description="Basic and acidic residues" evidence="14">
    <location>
        <begin position="1416"/>
        <end position="1428"/>
    </location>
</feature>
<feature type="compositionally biased region" description="Basic and acidic residues" evidence="14">
    <location>
        <begin position="841"/>
        <end position="876"/>
    </location>
</feature>
<evidence type="ECO:0000256" key="2">
    <source>
        <dbReference type="ARBA" id="ARBA00022491"/>
    </source>
</evidence>
<evidence type="ECO:0000256" key="10">
    <source>
        <dbReference type="ARBA" id="ARBA00023242"/>
    </source>
</evidence>
<feature type="compositionally biased region" description="Low complexity" evidence="14">
    <location>
        <begin position="506"/>
        <end position="520"/>
    </location>
</feature>
<gene>
    <name evidence="17" type="ORF">M436DRAFT_46854</name>
</gene>
<evidence type="ECO:0000256" key="6">
    <source>
        <dbReference type="ARBA" id="ARBA00022884"/>
    </source>
</evidence>
<evidence type="ECO:0000256" key="5">
    <source>
        <dbReference type="ARBA" id="ARBA00022833"/>
    </source>
</evidence>
<keyword evidence="7" id="KW-0805">Transcription regulation</keyword>
<organism evidence="17 18">
    <name type="scientific">Aureobasidium namibiae CBS 147.97</name>
    <dbReference type="NCBI Taxonomy" id="1043004"/>
    <lineage>
        <taxon>Eukaryota</taxon>
        <taxon>Fungi</taxon>
        <taxon>Dikarya</taxon>
        <taxon>Ascomycota</taxon>
        <taxon>Pezizomycotina</taxon>
        <taxon>Dothideomycetes</taxon>
        <taxon>Dothideomycetidae</taxon>
        <taxon>Dothideales</taxon>
        <taxon>Saccotheciaceae</taxon>
        <taxon>Aureobasidium</taxon>
    </lineage>
</organism>
<dbReference type="GO" id="GO:0061630">
    <property type="term" value="F:ubiquitin protein ligase activity"/>
    <property type="evidence" value="ECO:0007669"/>
    <property type="project" value="UniProtKB-ARBA"/>
</dbReference>
<accession>A0A074WU04</accession>
<dbReference type="InterPro" id="IPR034261">
    <property type="entry name" value="CNOT4_RRM"/>
</dbReference>
<dbReference type="InterPro" id="IPR039515">
    <property type="entry name" value="NOT4_mRING-HC-C4C4"/>
</dbReference>
<evidence type="ECO:0008006" key="19">
    <source>
        <dbReference type="Google" id="ProtNLM"/>
    </source>
</evidence>